<dbReference type="Proteomes" id="UP000830401">
    <property type="component" value="Plasmid unnamed4"/>
</dbReference>
<accession>A0ABY4GEZ1</accession>
<evidence type="ECO:0000313" key="2">
    <source>
        <dbReference type="Proteomes" id="UP000830401"/>
    </source>
</evidence>
<proteinExistence type="predicted"/>
<organism evidence="1 2">
    <name type="scientific">Hymenobacter volaticus</name>
    <dbReference type="NCBI Taxonomy" id="2932254"/>
    <lineage>
        <taxon>Bacteria</taxon>
        <taxon>Pseudomonadati</taxon>
        <taxon>Bacteroidota</taxon>
        <taxon>Cytophagia</taxon>
        <taxon>Cytophagales</taxon>
        <taxon>Hymenobacteraceae</taxon>
        <taxon>Hymenobacter</taxon>
    </lineage>
</organism>
<protein>
    <submittedName>
        <fullName evidence="1">Uncharacterized protein</fullName>
    </submittedName>
</protein>
<reference evidence="1" key="1">
    <citation type="submission" date="2022-04" db="EMBL/GenBank/DDBJ databases">
        <title>Hymenobacter sp. isolated from the air.</title>
        <authorList>
            <person name="Won M."/>
            <person name="Lee C.-M."/>
            <person name="Woen H.-Y."/>
            <person name="Kwon S.-W."/>
        </authorList>
    </citation>
    <scope>NUCLEOTIDE SEQUENCE</scope>
    <source>
        <strain evidence="1">5420S-77</strain>
        <plasmid evidence="1">unnamed4</plasmid>
    </source>
</reference>
<name>A0ABY4GEZ1_9BACT</name>
<keyword evidence="1" id="KW-0614">Plasmid</keyword>
<dbReference type="RefSeq" id="WP_245127115.1">
    <property type="nucleotide sequence ID" value="NZ_CP095065.1"/>
</dbReference>
<gene>
    <name evidence="1" type="ORF">MUN86_27105</name>
</gene>
<evidence type="ECO:0000313" key="1">
    <source>
        <dbReference type="EMBL" id="UOQ69365.1"/>
    </source>
</evidence>
<sequence length="71" mass="7958">MMQEPLARFRHTLDRLADFGSTRQQTDLARESVNLARVLKEVREELAATGGQLVVEVAGPTPQHPWACVRC</sequence>
<dbReference type="EMBL" id="CP095065">
    <property type="protein sequence ID" value="UOQ69365.1"/>
    <property type="molecule type" value="Genomic_DNA"/>
</dbReference>
<geneLocation type="plasmid" evidence="1 2">
    <name>unnamed4</name>
</geneLocation>
<keyword evidence="2" id="KW-1185">Reference proteome</keyword>